<dbReference type="InterPro" id="IPR006311">
    <property type="entry name" value="TAT_signal"/>
</dbReference>
<feature type="binding site" evidence="9">
    <location>
        <position position="281"/>
    </location>
    <ligand>
        <name>Cu cation</name>
        <dbReference type="ChEBI" id="CHEBI:23378"/>
    </ligand>
</feature>
<dbReference type="CDD" id="cd04220">
    <property type="entry name" value="Halocyanin"/>
    <property type="match status" value="2"/>
</dbReference>
<evidence type="ECO:0000256" key="4">
    <source>
        <dbReference type="ARBA" id="ARBA00022723"/>
    </source>
</evidence>
<name>A0A830GJ54_9EURY</name>
<comment type="subcellular location">
    <subcellularLocation>
        <location evidence="1">Membrane</location>
    </subcellularLocation>
    <subcellularLocation>
        <location evidence="2">Periplasm</location>
    </subcellularLocation>
</comment>
<dbReference type="InterPro" id="IPR028871">
    <property type="entry name" value="BlueCu_1_BS"/>
</dbReference>
<accession>A0A830GJ54</accession>
<keyword evidence="3" id="KW-0813">Transport</keyword>
<dbReference type="PROSITE" id="PS00196">
    <property type="entry name" value="COPPER_BLUE"/>
    <property type="match status" value="2"/>
</dbReference>
<evidence type="ECO:0000256" key="8">
    <source>
        <dbReference type="ARBA" id="ARBA00023136"/>
    </source>
</evidence>
<dbReference type="InterPro" id="IPR000923">
    <property type="entry name" value="BlueCu_1"/>
</dbReference>
<dbReference type="Proteomes" id="UP000605784">
    <property type="component" value="Unassembled WGS sequence"/>
</dbReference>
<keyword evidence="12" id="KW-1185">Reference proteome</keyword>
<dbReference type="InterPro" id="IPR008972">
    <property type="entry name" value="Cupredoxin"/>
</dbReference>
<evidence type="ECO:0000313" key="12">
    <source>
        <dbReference type="Proteomes" id="UP000605784"/>
    </source>
</evidence>
<feature type="domain" description="Blue (type 1) copper" evidence="10">
    <location>
        <begin position="207"/>
        <end position="293"/>
    </location>
</feature>
<dbReference type="GO" id="GO:0009055">
    <property type="term" value="F:electron transfer activity"/>
    <property type="evidence" value="ECO:0007669"/>
    <property type="project" value="InterPro"/>
</dbReference>
<dbReference type="InterPro" id="IPR002386">
    <property type="entry name" value="Amicyanin/Pseudoazurin"/>
</dbReference>
<feature type="binding site" evidence="9">
    <location>
        <position position="242"/>
    </location>
    <ligand>
        <name>Cu cation</name>
        <dbReference type="ChEBI" id="CHEBI:23378"/>
    </ligand>
</feature>
<comment type="cofactor">
    <cofactor evidence="9">
        <name>Cu cation</name>
        <dbReference type="ChEBI" id="CHEBI:23378"/>
    </cofactor>
    <text evidence="9">Binds 1 copper ion per subunit.</text>
</comment>
<keyword evidence="8" id="KW-0472">Membrane</keyword>
<dbReference type="NCBIfam" id="TIGR03102">
    <property type="entry name" value="halo_cynanin"/>
    <property type="match status" value="2"/>
</dbReference>
<protein>
    <submittedName>
        <fullName evidence="11">Halocyanin</fullName>
    </submittedName>
</protein>
<dbReference type="AlphaFoldDB" id="A0A830GJ54"/>
<dbReference type="PANTHER" id="PTHR34192">
    <property type="entry name" value="PLASTOCYANIN MAJOR ISOFORM, CHLOROPLASTIC-RELATED"/>
    <property type="match status" value="1"/>
</dbReference>
<dbReference type="GO" id="GO:0016020">
    <property type="term" value="C:membrane"/>
    <property type="evidence" value="ECO:0007669"/>
    <property type="project" value="UniProtKB-SubCell"/>
</dbReference>
<dbReference type="Pfam" id="PF00127">
    <property type="entry name" value="Copper-bind"/>
    <property type="match status" value="2"/>
</dbReference>
<keyword evidence="5" id="KW-0574">Periplasm</keyword>
<gene>
    <name evidence="11" type="ORF">GCM10009030_06540</name>
</gene>
<keyword evidence="7 9" id="KW-0186">Copper</keyword>
<dbReference type="GO" id="GO:0005507">
    <property type="term" value="F:copper ion binding"/>
    <property type="evidence" value="ECO:0007669"/>
    <property type="project" value="InterPro"/>
</dbReference>
<dbReference type="PROSITE" id="PS51257">
    <property type="entry name" value="PROKAR_LIPOPROTEIN"/>
    <property type="match status" value="1"/>
</dbReference>
<evidence type="ECO:0000256" key="1">
    <source>
        <dbReference type="ARBA" id="ARBA00004370"/>
    </source>
</evidence>
<feature type="binding site" evidence="9">
    <location>
        <position position="278"/>
    </location>
    <ligand>
        <name>Cu cation</name>
        <dbReference type="ChEBI" id="CHEBI:23378"/>
    </ligand>
</feature>
<evidence type="ECO:0000259" key="10">
    <source>
        <dbReference type="Pfam" id="PF00127"/>
    </source>
</evidence>
<evidence type="ECO:0000256" key="7">
    <source>
        <dbReference type="ARBA" id="ARBA00023008"/>
    </source>
</evidence>
<dbReference type="EMBL" id="BMOU01000001">
    <property type="protein sequence ID" value="GGN87652.1"/>
    <property type="molecule type" value="Genomic_DNA"/>
</dbReference>
<dbReference type="GO" id="GO:0042597">
    <property type="term" value="C:periplasmic space"/>
    <property type="evidence" value="ECO:0007669"/>
    <property type="project" value="UniProtKB-SubCell"/>
</dbReference>
<keyword evidence="6" id="KW-0249">Electron transport</keyword>
<dbReference type="SUPFAM" id="SSF49503">
    <property type="entry name" value="Cupredoxins"/>
    <property type="match status" value="2"/>
</dbReference>
<comment type="caution">
    <text evidence="11">The sequence shown here is derived from an EMBL/GenBank/DDBJ whole genome shotgun (WGS) entry which is preliminary data.</text>
</comment>
<evidence type="ECO:0000256" key="6">
    <source>
        <dbReference type="ARBA" id="ARBA00022982"/>
    </source>
</evidence>
<reference evidence="11" key="1">
    <citation type="journal article" date="2014" name="Int. J. Syst. Evol. Microbiol.">
        <title>Complete genome sequence of Corynebacterium casei LMG S-19264T (=DSM 44701T), isolated from a smear-ripened cheese.</title>
        <authorList>
            <consortium name="US DOE Joint Genome Institute (JGI-PGF)"/>
            <person name="Walter F."/>
            <person name="Albersmeier A."/>
            <person name="Kalinowski J."/>
            <person name="Ruckert C."/>
        </authorList>
    </citation>
    <scope>NUCLEOTIDE SEQUENCE</scope>
    <source>
        <strain evidence="11">JCM 17820</strain>
    </source>
</reference>
<keyword evidence="4 9" id="KW-0479">Metal-binding</keyword>
<dbReference type="PROSITE" id="PS51318">
    <property type="entry name" value="TAT"/>
    <property type="match status" value="1"/>
</dbReference>
<evidence type="ECO:0000256" key="2">
    <source>
        <dbReference type="ARBA" id="ARBA00004418"/>
    </source>
</evidence>
<dbReference type="InterPro" id="IPR017533">
    <property type="entry name" value="Halocyanin"/>
</dbReference>
<feature type="binding site" evidence="9">
    <location>
        <position position="286"/>
    </location>
    <ligand>
        <name>Cu cation</name>
        <dbReference type="ChEBI" id="CHEBI:23378"/>
    </ligand>
</feature>
<evidence type="ECO:0000256" key="9">
    <source>
        <dbReference type="PIRSR" id="PIRSR602386-1"/>
    </source>
</evidence>
<proteinExistence type="predicted"/>
<dbReference type="Gene3D" id="2.60.40.420">
    <property type="entry name" value="Cupredoxins - blue copper proteins"/>
    <property type="match status" value="2"/>
</dbReference>
<evidence type="ECO:0000256" key="3">
    <source>
        <dbReference type="ARBA" id="ARBA00022448"/>
    </source>
</evidence>
<organism evidence="11 12">
    <name type="scientific">Haloarcula pellucida</name>
    <dbReference type="NCBI Taxonomy" id="1427151"/>
    <lineage>
        <taxon>Archaea</taxon>
        <taxon>Methanobacteriati</taxon>
        <taxon>Methanobacteriota</taxon>
        <taxon>Stenosarchaea group</taxon>
        <taxon>Halobacteria</taxon>
        <taxon>Halobacteriales</taxon>
        <taxon>Haloarculaceae</taxon>
        <taxon>Haloarcula</taxon>
    </lineage>
</organism>
<dbReference type="RefSeq" id="WP_188994493.1">
    <property type="nucleotide sequence ID" value="NZ_BMOU01000001.1"/>
</dbReference>
<feature type="domain" description="Blue (type 1) copper" evidence="10">
    <location>
        <begin position="88"/>
        <end position="169"/>
    </location>
</feature>
<dbReference type="PANTHER" id="PTHR34192:SF10">
    <property type="entry name" value="PLASTOCYANIN MAJOR ISOFORM, CHLOROPLASTIC-RELATED"/>
    <property type="match status" value="1"/>
</dbReference>
<reference evidence="11" key="2">
    <citation type="submission" date="2020-09" db="EMBL/GenBank/DDBJ databases">
        <authorList>
            <person name="Sun Q."/>
            <person name="Ohkuma M."/>
        </authorList>
    </citation>
    <scope>NUCLEOTIDE SEQUENCE</scope>
    <source>
        <strain evidence="11">JCM 17820</strain>
    </source>
</reference>
<evidence type="ECO:0000256" key="5">
    <source>
        <dbReference type="ARBA" id="ARBA00022764"/>
    </source>
</evidence>
<evidence type="ECO:0000313" key="11">
    <source>
        <dbReference type="EMBL" id="GGN87652.1"/>
    </source>
</evidence>
<dbReference type="PRINTS" id="PR00155">
    <property type="entry name" value="AMICYANIN"/>
</dbReference>
<sequence>MERPSTRRRFLASTALTGLAATAGCLSTGETTQAVGDAADGTVTASTETAELTPPDSLEEWLADANGYDGDPRTFGRGSRPTISVGHETDRGWAFDPPVIEVTPMTFVRWDWTGHGGQHNVVALDGTFDSGRTNAQSGTGYHFIFEETGEYPFVCEPHSEAGMKGAVIVREVPTTGYEAVDEWVAEAGNFEGTVADRTGSDTAAVTVGAEGNGGAFAFDPPVVRIDAGSTVRWEWTGDGGAHNVVFENTDVSSGDVASEPSTTFEHTFDDPGQYLYACLPHKALGMRGAVVVE</sequence>